<protein>
    <recommendedName>
        <fullName evidence="16">ADP/ATP translocase</fullName>
    </recommendedName>
    <alternativeName>
        <fullName evidence="16">ADP,ATP carrier protein</fullName>
    </alternativeName>
</protein>
<keyword evidence="7" id="KW-0677">Repeat</keyword>
<evidence type="ECO:0000256" key="1">
    <source>
        <dbReference type="ARBA" id="ARBA00004448"/>
    </source>
</evidence>
<dbReference type="InterPro" id="IPR018108">
    <property type="entry name" value="MCP_transmembrane"/>
</dbReference>
<dbReference type="RefSeq" id="XP_031564994.1">
    <property type="nucleotide sequence ID" value="XM_031709134.1"/>
</dbReference>
<dbReference type="GO" id="GO:1901029">
    <property type="term" value="P:negative regulation of mitochondrial outer membrane permeabilization involved in apoptotic signaling pathway"/>
    <property type="evidence" value="ECO:0007669"/>
    <property type="project" value="TreeGrafter"/>
</dbReference>
<evidence type="ECO:0000256" key="14">
    <source>
        <dbReference type="PROSITE-ProRule" id="PRU00282"/>
    </source>
</evidence>
<dbReference type="InParanoid" id="A0A6P8I8U9"/>
<dbReference type="GO" id="GO:0005471">
    <property type="term" value="F:ATP:ADP antiporter activity"/>
    <property type="evidence" value="ECO:0007669"/>
    <property type="project" value="UniProtKB-UniRule"/>
</dbReference>
<dbReference type="PANTHER" id="PTHR45635:SF14">
    <property type="entry name" value="ADP_ATP TRANSLOCASE"/>
    <property type="match status" value="1"/>
</dbReference>
<evidence type="ECO:0000256" key="3">
    <source>
        <dbReference type="ARBA" id="ARBA00011245"/>
    </source>
</evidence>
<evidence type="ECO:0000256" key="8">
    <source>
        <dbReference type="ARBA" id="ARBA00022792"/>
    </source>
</evidence>
<evidence type="ECO:0000313" key="17">
    <source>
        <dbReference type="Proteomes" id="UP000515163"/>
    </source>
</evidence>
<keyword evidence="6 14" id="KW-0812">Transmembrane</keyword>
<comment type="function">
    <text evidence="16">Catalyzes the exchange of ADP and ATP across the membrane.</text>
</comment>
<dbReference type="Proteomes" id="UP000515163">
    <property type="component" value="Unplaced"/>
</dbReference>
<accession>A0A6P8I8U9</accession>
<dbReference type="InterPro" id="IPR023395">
    <property type="entry name" value="MCP_dom_sf"/>
</dbReference>
<evidence type="ECO:0000256" key="13">
    <source>
        <dbReference type="ARBA" id="ARBA00045250"/>
    </source>
</evidence>
<dbReference type="PRINTS" id="PR00926">
    <property type="entry name" value="MITOCARRIER"/>
</dbReference>
<evidence type="ECO:0000313" key="18">
    <source>
        <dbReference type="RefSeq" id="XP_031564994.1"/>
    </source>
</evidence>
<evidence type="ECO:0000256" key="9">
    <source>
        <dbReference type="ARBA" id="ARBA00022989"/>
    </source>
</evidence>
<evidence type="ECO:0000256" key="12">
    <source>
        <dbReference type="ARBA" id="ARBA00024143"/>
    </source>
</evidence>
<evidence type="ECO:0000256" key="4">
    <source>
        <dbReference type="ARBA" id="ARBA00022448"/>
    </source>
</evidence>
<dbReference type="GO" id="GO:1990544">
    <property type="term" value="P:mitochondrial ATP transmembrane transport"/>
    <property type="evidence" value="ECO:0007669"/>
    <property type="project" value="InterPro"/>
</dbReference>
<feature type="repeat" description="Solcar" evidence="14">
    <location>
        <begin position="148"/>
        <end position="234"/>
    </location>
</feature>
<keyword evidence="9 16" id="KW-1133">Transmembrane helix</keyword>
<dbReference type="InterPro" id="IPR002067">
    <property type="entry name" value="MCP"/>
</dbReference>
<comment type="subcellular location">
    <subcellularLocation>
        <location evidence="16">Membrane</location>
        <topology evidence="16">Multi-pass membrane protein</topology>
    </subcellularLocation>
    <subcellularLocation>
        <location evidence="1">Mitochondrion inner membrane</location>
        <topology evidence="1">Multi-pass membrane protein</topology>
    </subcellularLocation>
</comment>
<dbReference type="GO" id="GO:0140021">
    <property type="term" value="P:mitochondrial ADP transmembrane transport"/>
    <property type="evidence" value="ECO:0007669"/>
    <property type="project" value="InterPro"/>
</dbReference>
<dbReference type="GO" id="GO:0005743">
    <property type="term" value="C:mitochondrial inner membrane"/>
    <property type="evidence" value="ECO:0007669"/>
    <property type="project" value="UniProtKB-SubCell"/>
</dbReference>
<sequence length="244" mass="26389">MKRPKDTIAVFGDSNLANCIRYFPTQALNFAFKDQVKALFKPKKSDSYGLKFGKNIASGGAAGAMSLLFVYSLDYCRTRLANDAKSGKGGGEREFNGIIDVYSKTLKSDGIAGLYRGFVISCVGIVVYRGFYFGLYDTLKPILLGEDAGVIISFVLGYGVTVSAGLASYPIDTIRRRMMMTSGQAVKYKGSLDCTIKIIKSEGAMSLMKGAGANILRGMAGAGVLAGFDKFKELYVSFRFSDEK</sequence>
<dbReference type="GeneID" id="116300298"/>
<dbReference type="OrthoDB" id="270584at2759"/>
<dbReference type="PANTHER" id="PTHR45635">
    <property type="entry name" value="ADP,ATP CARRIER PROTEIN 1-RELATED-RELATED"/>
    <property type="match status" value="1"/>
</dbReference>
<feature type="transmembrane region" description="Helical" evidence="16">
    <location>
        <begin position="114"/>
        <end position="136"/>
    </location>
</feature>
<dbReference type="SUPFAM" id="SSF103506">
    <property type="entry name" value="Mitochondrial carrier"/>
    <property type="match status" value="1"/>
</dbReference>
<comment type="caution">
    <text evidence="16">Lacks conserved residue(s) required for the propagation of feature annotation.</text>
</comment>
<proteinExistence type="inferred from homology"/>
<keyword evidence="10" id="KW-0496">Mitochondrion</keyword>
<feature type="repeat" description="Solcar" evidence="14">
    <location>
        <begin position="50"/>
        <end position="142"/>
    </location>
</feature>
<keyword evidence="8" id="KW-0999">Mitochondrion inner membrane</keyword>
<evidence type="ECO:0000256" key="6">
    <source>
        <dbReference type="ARBA" id="ARBA00022692"/>
    </source>
</evidence>
<feature type="transmembrane region" description="Helical" evidence="16">
    <location>
        <begin position="148"/>
        <end position="171"/>
    </location>
</feature>
<keyword evidence="5" id="KW-0050">Antiport</keyword>
<evidence type="ECO:0000256" key="10">
    <source>
        <dbReference type="ARBA" id="ARBA00023128"/>
    </source>
</evidence>
<evidence type="ECO:0000256" key="11">
    <source>
        <dbReference type="ARBA" id="ARBA00023136"/>
    </source>
</evidence>
<evidence type="ECO:0000256" key="15">
    <source>
        <dbReference type="RuleBase" id="RU000488"/>
    </source>
</evidence>
<dbReference type="InterPro" id="IPR002113">
    <property type="entry name" value="ADT_euk_type"/>
</dbReference>
<dbReference type="KEGG" id="aten:116300298"/>
<evidence type="ECO:0000256" key="2">
    <source>
        <dbReference type="ARBA" id="ARBA00006375"/>
    </source>
</evidence>
<dbReference type="Gene3D" id="1.50.40.10">
    <property type="entry name" value="Mitochondrial carrier domain"/>
    <property type="match status" value="1"/>
</dbReference>
<comment type="similarity">
    <text evidence="2 15">Belongs to the mitochondrial carrier (TC 2.A.29) family.</text>
</comment>
<reference evidence="18" key="1">
    <citation type="submission" date="2025-08" db="UniProtKB">
        <authorList>
            <consortium name="RefSeq"/>
        </authorList>
    </citation>
    <scope>IDENTIFICATION</scope>
    <source>
        <tissue evidence="18">Tentacle</tissue>
    </source>
</reference>
<keyword evidence="11 14" id="KW-0472">Membrane</keyword>
<dbReference type="PROSITE" id="PS50920">
    <property type="entry name" value="SOLCAR"/>
    <property type="match status" value="2"/>
</dbReference>
<dbReference type="PRINTS" id="PR00927">
    <property type="entry name" value="ADPTRNSLCASE"/>
</dbReference>
<comment type="function">
    <text evidence="13">ADP:ATP antiporter that mediates import of ADP into the mitochondrial matrix for ATP synthesis, and export of ATP out to fuel the cell. Cycles between the cytoplasmic-open state (c-state) and the matrix-open state (m-state): operates by the alternating access mechanism with a single substrate-binding site intermittently exposed to either the cytosolic (c-state) or matrix (m-state) side of the inner mitochondrial membrane.</text>
</comment>
<dbReference type="AlphaFoldDB" id="A0A6P8I8U9"/>
<evidence type="ECO:0000256" key="16">
    <source>
        <dbReference type="RuleBase" id="RU368008"/>
    </source>
</evidence>
<keyword evidence="4 15" id="KW-0813">Transport</keyword>
<keyword evidence="17" id="KW-1185">Reference proteome</keyword>
<evidence type="ECO:0000256" key="5">
    <source>
        <dbReference type="ARBA" id="ARBA00022449"/>
    </source>
</evidence>
<gene>
    <name evidence="18" type="primary">LOC116300298</name>
</gene>
<dbReference type="Pfam" id="PF00153">
    <property type="entry name" value="Mito_carr"/>
    <property type="match status" value="2"/>
</dbReference>
<evidence type="ECO:0000256" key="7">
    <source>
        <dbReference type="ARBA" id="ARBA00022737"/>
    </source>
</evidence>
<name>A0A6P8I8U9_ACTTE</name>
<comment type="catalytic activity">
    <reaction evidence="12">
        <text>ADP(in) + ATP(out) = ADP(out) + ATP(in)</text>
        <dbReference type="Rhea" id="RHEA:34999"/>
        <dbReference type="ChEBI" id="CHEBI:30616"/>
        <dbReference type="ChEBI" id="CHEBI:456216"/>
    </reaction>
    <physiologicalReaction direction="left-to-right" evidence="12">
        <dbReference type="Rhea" id="RHEA:35000"/>
    </physiologicalReaction>
</comment>
<comment type="subunit">
    <text evidence="3 16">Monomer.</text>
</comment>
<organism evidence="17 18">
    <name type="scientific">Actinia tenebrosa</name>
    <name type="common">Australian red waratah sea anemone</name>
    <dbReference type="NCBI Taxonomy" id="6105"/>
    <lineage>
        <taxon>Eukaryota</taxon>
        <taxon>Metazoa</taxon>
        <taxon>Cnidaria</taxon>
        <taxon>Anthozoa</taxon>
        <taxon>Hexacorallia</taxon>
        <taxon>Actiniaria</taxon>
        <taxon>Actiniidae</taxon>
        <taxon>Actinia</taxon>
    </lineage>
</organism>
<dbReference type="FunCoup" id="A0A6P8I8U9">
    <property type="interactions" value="2796"/>
</dbReference>